<dbReference type="Proteomes" id="UP000663881">
    <property type="component" value="Unassembled WGS sequence"/>
</dbReference>
<sequence length="173" mass="20304">LQINQCEENEYRCGNGQCIPDIFYHDSQDSFDCVDRTDEYTNWILPFYNLINEPTFTTEDIICKKDIERRASFTSSCVNNRNDLILKNMFLSKPNFVSDDCWFAFRCKFRIPDSSHPNCHHININKTYEEIINTTCPDELYIPNVPLFFGHIYFAYTKKAALESITGMSSPQY</sequence>
<comment type="caution">
    <text evidence="2">Lacks conserved residue(s) required for the propagation of feature annotation.</text>
</comment>
<dbReference type="PROSITE" id="PS50068">
    <property type="entry name" value="LDLRA_2"/>
    <property type="match status" value="1"/>
</dbReference>
<evidence type="ECO:0000313" key="4">
    <source>
        <dbReference type="Proteomes" id="UP000663881"/>
    </source>
</evidence>
<dbReference type="InterPro" id="IPR002172">
    <property type="entry name" value="LDrepeatLR_classA_rpt"/>
</dbReference>
<dbReference type="InterPro" id="IPR036055">
    <property type="entry name" value="LDL_receptor-like_sf"/>
</dbReference>
<feature type="non-terminal residue" evidence="3">
    <location>
        <position position="173"/>
    </location>
</feature>
<name>A0A820PI40_9BILA</name>
<dbReference type="EMBL" id="CAJOAY010028369">
    <property type="protein sequence ID" value="CAF4405271.1"/>
    <property type="molecule type" value="Genomic_DNA"/>
</dbReference>
<evidence type="ECO:0000256" key="2">
    <source>
        <dbReference type="PROSITE-ProRule" id="PRU00124"/>
    </source>
</evidence>
<evidence type="ECO:0000313" key="3">
    <source>
        <dbReference type="EMBL" id="CAF4405271.1"/>
    </source>
</evidence>
<feature type="disulfide bond" evidence="2">
    <location>
        <begin position="6"/>
        <end position="18"/>
    </location>
</feature>
<organism evidence="3 4">
    <name type="scientific">Adineta steineri</name>
    <dbReference type="NCBI Taxonomy" id="433720"/>
    <lineage>
        <taxon>Eukaryota</taxon>
        <taxon>Metazoa</taxon>
        <taxon>Spiralia</taxon>
        <taxon>Gnathifera</taxon>
        <taxon>Rotifera</taxon>
        <taxon>Eurotatoria</taxon>
        <taxon>Bdelloidea</taxon>
        <taxon>Adinetida</taxon>
        <taxon>Adinetidae</taxon>
        <taxon>Adineta</taxon>
    </lineage>
</organism>
<proteinExistence type="predicted"/>
<comment type="caution">
    <text evidence="3">The sequence shown here is derived from an EMBL/GenBank/DDBJ whole genome shotgun (WGS) entry which is preliminary data.</text>
</comment>
<accession>A0A820PI40</accession>
<evidence type="ECO:0000256" key="1">
    <source>
        <dbReference type="ARBA" id="ARBA00023157"/>
    </source>
</evidence>
<dbReference type="AlphaFoldDB" id="A0A820PI40"/>
<dbReference type="Gene3D" id="4.10.400.10">
    <property type="entry name" value="Low-density Lipoprotein Receptor"/>
    <property type="match status" value="1"/>
</dbReference>
<protein>
    <submittedName>
        <fullName evidence="3">Uncharacterized protein</fullName>
    </submittedName>
</protein>
<feature type="non-terminal residue" evidence="3">
    <location>
        <position position="1"/>
    </location>
</feature>
<dbReference type="CDD" id="cd00112">
    <property type="entry name" value="LDLa"/>
    <property type="match status" value="1"/>
</dbReference>
<gene>
    <name evidence="3" type="ORF">OKA104_LOCUS51627</name>
</gene>
<keyword evidence="1 2" id="KW-1015">Disulfide bond</keyword>
<reference evidence="3" key="1">
    <citation type="submission" date="2021-02" db="EMBL/GenBank/DDBJ databases">
        <authorList>
            <person name="Nowell W R."/>
        </authorList>
    </citation>
    <scope>NUCLEOTIDE SEQUENCE</scope>
</reference>
<dbReference type="SUPFAM" id="SSF57424">
    <property type="entry name" value="LDL receptor-like module"/>
    <property type="match status" value="1"/>
</dbReference>